<proteinExistence type="predicted"/>
<evidence type="ECO:0000313" key="2">
    <source>
        <dbReference type="EMBL" id="RIA91136.1"/>
    </source>
</evidence>
<dbReference type="Gene3D" id="1.10.510.10">
    <property type="entry name" value="Transferase(Phosphotransferase) domain 1"/>
    <property type="match status" value="1"/>
</dbReference>
<dbReference type="InterPro" id="IPR050167">
    <property type="entry name" value="Ser_Thr_protein_kinase"/>
</dbReference>
<dbReference type="PROSITE" id="PS50011">
    <property type="entry name" value="PROTEIN_KINASE_DOM"/>
    <property type="match status" value="1"/>
</dbReference>
<sequence>MILNILQKEDLAKPCPKMEVALKSLNNSKNVRLEFINEITSHHKLTGDFIIRLYGITQDPDTKNYIMVLQYAKNGSLRNYLDKSYNKLNWKKKIGNLFDIAHGLAEIHKIGLIHRDLHIGNLLHNGYTHITDMGLCKPADYNSIENTKKSVYGVLPYIAPEILRGQNYTKAADIYSFGIIICLDANPLNRPSALEVKNILDRWYSEPSTEAIYTSRLLNFNNLPEPKNSDDYYNQYDNIISVEYSETQQIDISQLKINENDDDLQFFRIAGVLRTGNSPLTSQKNSKKEGHSN</sequence>
<dbReference type="GO" id="GO:0005524">
    <property type="term" value="F:ATP binding"/>
    <property type="evidence" value="ECO:0007669"/>
    <property type="project" value="InterPro"/>
</dbReference>
<name>A0A397T2L4_9GLOM</name>
<dbReference type="InterPro" id="IPR000719">
    <property type="entry name" value="Prot_kinase_dom"/>
</dbReference>
<feature type="domain" description="Protein kinase" evidence="1">
    <location>
        <begin position="1"/>
        <end position="267"/>
    </location>
</feature>
<dbReference type="OrthoDB" id="2392649at2759"/>
<gene>
    <name evidence="2" type="ORF">C1645_822442</name>
</gene>
<organism evidence="2 3">
    <name type="scientific">Glomus cerebriforme</name>
    <dbReference type="NCBI Taxonomy" id="658196"/>
    <lineage>
        <taxon>Eukaryota</taxon>
        <taxon>Fungi</taxon>
        <taxon>Fungi incertae sedis</taxon>
        <taxon>Mucoromycota</taxon>
        <taxon>Glomeromycotina</taxon>
        <taxon>Glomeromycetes</taxon>
        <taxon>Glomerales</taxon>
        <taxon>Glomeraceae</taxon>
        <taxon>Glomus</taxon>
    </lineage>
</organism>
<dbReference type="GO" id="GO:0007165">
    <property type="term" value="P:signal transduction"/>
    <property type="evidence" value="ECO:0007669"/>
    <property type="project" value="TreeGrafter"/>
</dbReference>
<dbReference type="GO" id="GO:0004672">
    <property type="term" value="F:protein kinase activity"/>
    <property type="evidence" value="ECO:0007669"/>
    <property type="project" value="InterPro"/>
</dbReference>
<comment type="caution">
    <text evidence="2">The sequence shown here is derived from an EMBL/GenBank/DDBJ whole genome shotgun (WGS) entry which is preliminary data.</text>
</comment>
<keyword evidence="2" id="KW-0418">Kinase</keyword>
<dbReference type="SUPFAM" id="SSF56112">
    <property type="entry name" value="Protein kinase-like (PK-like)"/>
    <property type="match status" value="1"/>
</dbReference>
<dbReference type="GO" id="GO:0005737">
    <property type="term" value="C:cytoplasm"/>
    <property type="evidence" value="ECO:0007669"/>
    <property type="project" value="TreeGrafter"/>
</dbReference>
<dbReference type="AlphaFoldDB" id="A0A397T2L4"/>
<keyword evidence="3" id="KW-1185">Reference proteome</keyword>
<dbReference type="Proteomes" id="UP000265703">
    <property type="component" value="Unassembled WGS sequence"/>
</dbReference>
<reference evidence="2 3" key="1">
    <citation type="submission" date="2018-06" db="EMBL/GenBank/DDBJ databases">
        <title>Comparative genomics reveals the genomic features of Rhizophagus irregularis, R. cerebriforme, R. diaphanum and Gigaspora rosea, and their symbiotic lifestyle signature.</title>
        <authorList>
            <person name="Morin E."/>
            <person name="San Clemente H."/>
            <person name="Chen E.C.H."/>
            <person name="De La Providencia I."/>
            <person name="Hainaut M."/>
            <person name="Kuo A."/>
            <person name="Kohler A."/>
            <person name="Murat C."/>
            <person name="Tang N."/>
            <person name="Roy S."/>
            <person name="Loubradou J."/>
            <person name="Henrissat B."/>
            <person name="Grigoriev I.V."/>
            <person name="Corradi N."/>
            <person name="Roux C."/>
            <person name="Martin F.M."/>
        </authorList>
    </citation>
    <scope>NUCLEOTIDE SEQUENCE [LARGE SCALE GENOMIC DNA]</scope>
    <source>
        <strain evidence="2 3">DAOM 227022</strain>
    </source>
</reference>
<dbReference type="Pfam" id="PF07714">
    <property type="entry name" value="PK_Tyr_Ser-Thr"/>
    <property type="match status" value="1"/>
</dbReference>
<dbReference type="InterPro" id="IPR011009">
    <property type="entry name" value="Kinase-like_dom_sf"/>
</dbReference>
<dbReference type="PANTHER" id="PTHR23257">
    <property type="entry name" value="SERINE-THREONINE PROTEIN KINASE"/>
    <property type="match status" value="1"/>
</dbReference>
<dbReference type="CDD" id="cd00180">
    <property type="entry name" value="PKc"/>
    <property type="match status" value="1"/>
</dbReference>
<accession>A0A397T2L4</accession>
<dbReference type="InterPro" id="IPR001245">
    <property type="entry name" value="Ser-Thr/Tyr_kinase_cat_dom"/>
</dbReference>
<evidence type="ECO:0000313" key="3">
    <source>
        <dbReference type="Proteomes" id="UP000265703"/>
    </source>
</evidence>
<protein>
    <submittedName>
        <fullName evidence="2">Kinase-like domain-containing protein</fullName>
    </submittedName>
</protein>
<evidence type="ECO:0000259" key="1">
    <source>
        <dbReference type="PROSITE" id="PS50011"/>
    </source>
</evidence>
<keyword evidence="2" id="KW-0808">Transferase</keyword>
<dbReference type="EMBL" id="QKYT01000161">
    <property type="protein sequence ID" value="RIA91136.1"/>
    <property type="molecule type" value="Genomic_DNA"/>
</dbReference>